<keyword evidence="1" id="KW-0812">Transmembrane</keyword>
<dbReference type="EMBL" id="MFQD01000008">
    <property type="protein sequence ID" value="OGH68145.1"/>
    <property type="molecule type" value="Genomic_DNA"/>
</dbReference>
<feature type="transmembrane region" description="Helical" evidence="1">
    <location>
        <begin position="21"/>
        <end position="40"/>
    </location>
</feature>
<evidence type="ECO:0000313" key="3">
    <source>
        <dbReference type="Proteomes" id="UP000176532"/>
    </source>
</evidence>
<evidence type="ECO:0000256" key="1">
    <source>
        <dbReference type="SAM" id="Phobius"/>
    </source>
</evidence>
<evidence type="ECO:0000313" key="2">
    <source>
        <dbReference type="EMBL" id="OGH68145.1"/>
    </source>
</evidence>
<dbReference type="STRING" id="1798682.A3C15_03545"/>
<gene>
    <name evidence="2" type="ORF">A3C15_03545</name>
</gene>
<sequence>MGYVGIMNESRRHNNIFFNKTLIEVAILCALIGAIAALLFQHSFFELRDVRIEGLDAYAAARVKKALAEQRGGNRFGLSENNYSVFSVSKLQDEISAVVILDALEVTKKFPHSIIIRAQERAAVLQHKTSSGIADLDREGRVIRWYETAELNERFGQLPLLVAENNETEMMRPALGAPRVPPNVVDAAIQLVATAPRLTSSMLSSISYAGESDAAVMRAFFTSGLEVVIRTHADVTIQLRKAELSGKKYPKAKKIDARFADKVFVSF</sequence>
<protein>
    <submittedName>
        <fullName evidence="2">Uncharacterized protein</fullName>
    </submittedName>
</protein>
<comment type="caution">
    <text evidence="2">The sequence shown here is derived from an EMBL/GenBank/DDBJ whole genome shotgun (WGS) entry which is preliminary data.</text>
</comment>
<proteinExistence type="predicted"/>
<organism evidence="2 3">
    <name type="scientific">Candidatus Magasanikbacteria bacterium RIFCSPHIGHO2_02_FULL_50_9b</name>
    <dbReference type="NCBI Taxonomy" id="1798682"/>
    <lineage>
        <taxon>Bacteria</taxon>
        <taxon>Candidatus Magasanikiibacteriota</taxon>
    </lineage>
</organism>
<accession>A0A1F6M948</accession>
<dbReference type="AlphaFoldDB" id="A0A1F6M948"/>
<reference evidence="2 3" key="1">
    <citation type="journal article" date="2016" name="Nat. Commun.">
        <title>Thousands of microbial genomes shed light on interconnected biogeochemical processes in an aquifer system.</title>
        <authorList>
            <person name="Anantharaman K."/>
            <person name="Brown C.T."/>
            <person name="Hug L.A."/>
            <person name="Sharon I."/>
            <person name="Castelle C.J."/>
            <person name="Probst A.J."/>
            <person name="Thomas B.C."/>
            <person name="Singh A."/>
            <person name="Wilkins M.J."/>
            <person name="Karaoz U."/>
            <person name="Brodie E.L."/>
            <person name="Williams K.H."/>
            <person name="Hubbard S.S."/>
            <person name="Banfield J.F."/>
        </authorList>
    </citation>
    <scope>NUCLEOTIDE SEQUENCE [LARGE SCALE GENOMIC DNA]</scope>
</reference>
<keyword evidence="1" id="KW-0472">Membrane</keyword>
<name>A0A1F6M948_9BACT</name>
<keyword evidence="1" id="KW-1133">Transmembrane helix</keyword>
<dbReference type="Proteomes" id="UP000176532">
    <property type="component" value="Unassembled WGS sequence"/>
</dbReference>